<name>A0ABP3QY64_9PROT</name>
<reference evidence="2" key="1">
    <citation type="journal article" date="2019" name="Int. J. Syst. Evol. Microbiol.">
        <title>The Global Catalogue of Microorganisms (GCM) 10K type strain sequencing project: providing services to taxonomists for standard genome sequencing and annotation.</title>
        <authorList>
            <consortium name="The Broad Institute Genomics Platform"/>
            <consortium name="The Broad Institute Genome Sequencing Center for Infectious Disease"/>
            <person name="Wu L."/>
            <person name="Ma J."/>
        </authorList>
    </citation>
    <scope>NUCLEOTIDE SEQUENCE [LARGE SCALE GENOMIC DNA]</scope>
    <source>
        <strain evidence="2">JCM 9933</strain>
    </source>
</reference>
<dbReference type="EMBL" id="BAAAFZ010000060">
    <property type="protein sequence ID" value="GAA0595887.1"/>
    <property type="molecule type" value="Genomic_DNA"/>
</dbReference>
<organism evidence="1 2">
    <name type="scientific">Craurococcus roseus</name>
    <dbReference type="NCBI Taxonomy" id="77585"/>
    <lineage>
        <taxon>Bacteria</taxon>
        <taxon>Pseudomonadati</taxon>
        <taxon>Pseudomonadota</taxon>
        <taxon>Alphaproteobacteria</taxon>
        <taxon>Acetobacterales</taxon>
        <taxon>Acetobacteraceae</taxon>
        <taxon>Craurococcus</taxon>
    </lineage>
</organism>
<accession>A0ABP3QY64</accession>
<proteinExistence type="predicted"/>
<dbReference type="Proteomes" id="UP001501588">
    <property type="component" value="Unassembled WGS sequence"/>
</dbReference>
<gene>
    <name evidence="1" type="ORF">GCM10009416_37810</name>
</gene>
<protein>
    <submittedName>
        <fullName evidence="1">Uncharacterized protein</fullName>
    </submittedName>
</protein>
<sequence>MGGRGPVARWGAMAGRHGFGRAARGAATLAFLAAAPLAACSLSGTVGRHSVAYNSSVEAATDTVLVLNVLRARDRAPLHFSTLGAIHGAFSLFAGAGLDLSSLRSGVEPAALAGSSPSFDVAPLDRQDFARGLLKPLDPGLFRLLSDRGLPDQLLLHLLVSRFDEGASGRSIVNEPHERRPMDAAARARCAEAAAAAQPPCDRFQAVVDSLTRHGRLLFNAYTRLTPIGPRLTAAEAKAPHVLAAAREPNVALRPDGPGWRLFREVEQIVICVPSAPGAVPRYTALALDNDAPQVSALPQAGDPCAADEIADAPTPAGHARTGGLSWYLRSVDEILTYLGAVQRREEEGVPYRITVGLDASRAATPRLFRLWPAPPARPRFSVEYRGARWWVAEHDPEEDMTLSVLALTTQLLNLQKSADEIPSSRTLRLVR</sequence>
<evidence type="ECO:0000313" key="1">
    <source>
        <dbReference type="EMBL" id="GAA0595887.1"/>
    </source>
</evidence>
<keyword evidence="2" id="KW-1185">Reference proteome</keyword>
<comment type="caution">
    <text evidence="1">The sequence shown here is derived from an EMBL/GenBank/DDBJ whole genome shotgun (WGS) entry which is preliminary data.</text>
</comment>
<evidence type="ECO:0000313" key="2">
    <source>
        <dbReference type="Proteomes" id="UP001501588"/>
    </source>
</evidence>